<dbReference type="InterPro" id="IPR029058">
    <property type="entry name" value="AB_hydrolase_fold"/>
</dbReference>
<reference evidence="1 2" key="1">
    <citation type="journal article" date="2015" name="Sci. Rep.">
        <title>Genome of the facultative scuticociliatosis pathogen Pseudocohnilembus persalinus provides insight into its virulence through horizontal gene transfer.</title>
        <authorList>
            <person name="Xiong J."/>
            <person name="Wang G."/>
            <person name="Cheng J."/>
            <person name="Tian M."/>
            <person name="Pan X."/>
            <person name="Warren A."/>
            <person name="Jiang C."/>
            <person name="Yuan D."/>
            <person name="Miao W."/>
        </authorList>
    </citation>
    <scope>NUCLEOTIDE SEQUENCE [LARGE SCALE GENOMIC DNA]</scope>
    <source>
        <strain evidence="1">36N120E</strain>
    </source>
</reference>
<evidence type="ECO:0000313" key="2">
    <source>
        <dbReference type="Proteomes" id="UP000054937"/>
    </source>
</evidence>
<dbReference type="EMBL" id="LDAU01000213">
    <property type="protein sequence ID" value="KRW99427.1"/>
    <property type="molecule type" value="Genomic_DNA"/>
</dbReference>
<dbReference type="InParanoid" id="A0A0V0QB33"/>
<organism evidence="1 2">
    <name type="scientific">Pseudocohnilembus persalinus</name>
    <name type="common">Ciliate</name>
    <dbReference type="NCBI Taxonomy" id="266149"/>
    <lineage>
        <taxon>Eukaryota</taxon>
        <taxon>Sar</taxon>
        <taxon>Alveolata</taxon>
        <taxon>Ciliophora</taxon>
        <taxon>Intramacronucleata</taxon>
        <taxon>Oligohymenophorea</taxon>
        <taxon>Scuticociliatia</taxon>
        <taxon>Philasterida</taxon>
        <taxon>Pseudocohnilembidae</taxon>
        <taxon>Pseudocohnilembus</taxon>
    </lineage>
</organism>
<dbReference type="AlphaFoldDB" id="A0A0V0QB33"/>
<evidence type="ECO:0000313" key="1">
    <source>
        <dbReference type="EMBL" id="KRW99427.1"/>
    </source>
</evidence>
<comment type="caution">
    <text evidence="1">The sequence shown here is derived from an EMBL/GenBank/DDBJ whole genome shotgun (WGS) entry which is preliminary data.</text>
</comment>
<dbReference type="SUPFAM" id="SSF53474">
    <property type="entry name" value="alpha/beta-Hydrolases"/>
    <property type="match status" value="1"/>
</dbReference>
<name>A0A0V0QB33_PSEPJ</name>
<protein>
    <submittedName>
        <fullName evidence="1">Uncharacterized protein</fullName>
    </submittedName>
</protein>
<proteinExistence type="predicted"/>
<dbReference type="Gene3D" id="3.40.50.1820">
    <property type="entry name" value="alpha/beta hydrolase"/>
    <property type="match status" value="1"/>
</dbReference>
<dbReference type="Proteomes" id="UP000054937">
    <property type="component" value="Unassembled WGS sequence"/>
</dbReference>
<keyword evidence="2" id="KW-1185">Reference proteome</keyword>
<gene>
    <name evidence="1" type="ORF">PPERSA_12531</name>
</gene>
<accession>A0A0V0QB33</accession>
<sequence length="635" mass="75518">MFLDSIQNLTDQVSFDECMKIIKKNNQLNQIKRLPLLANTDQFIKFLEAYLLMQQQKLEFEEFRQVQYLFYENYENIPQVKLLLGIIKAKNLVKTVDIFNFIIGRKLNPKQIQQLNIYLINQEDTDFEQIKSKNEFIEDFSENLEANYQKGNLLYQGTFQKLSSSFHKQAYFLSEKETEDFDMLIEDDDYKMVQFYAYLVDINSEKIQNDQLVNDIIDYLDRQQYQQIAFFEQEYQNLDQLVIEYPNQILLINTKNEYKIILPNGMTLDIKEIFNNIDFKENQLISYYKSLVLMHLIKKINLINSSNILQKDKSLFLNQIFDEEFYSKIDQNLLNLRKEVVQFILKNPESMKILLLLYHQKQYLQLKSQKTEEISYMLTSKVMEENDEILSQQYLISEHTNVCSILSHSQYDYYEKASEIKPNNGQKIQIYKQLVYDNYLSLIKEEKNKELKDIIEHLVYEENLIDKQFSIIKDNKHKIAYISVKGTEVSDFHDLVNDLFIFSIGWARNRIRNLKKQYQQKWQELHKQGYQIIITGHSLGGNISGSIFKQDQTVWGCQSFNAGVSIIPFFYLRKLDEKKAKHIIEHHVIGDAISSQQMYRNSQFSSLKIKNGFIHAHTINNFTTEYLLNKLPTLK</sequence>